<reference evidence="2 3" key="1">
    <citation type="journal article" date="2019" name="Int. J. Syst. Evol. Microbiol.">
        <title>The Global Catalogue of Microorganisms (GCM) 10K type strain sequencing project: providing services to taxonomists for standard genome sequencing and annotation.</title>
        <authorList>
            <consortium name="The Broad Institute Genomics Platform"/>
            <consortium name="The Broad Institute Genome Sequencing Center for Infectious Disease"/>
            <person name="Wu L."/>
            <person name="Ma J."/>
        </authorList>
    </citation>
    <scope>NUCLEOTIDE SEQUENCE [LARGE SCALE GENOMIC DNA]</scope>
    <source>
        <strain evidence="2 3">GX26</strain>
    </source>
</reference>
<gene>
    <name evidence="2" type="ORF">ACFQGB_01560</name>
</gene>
<name>A0ABD5VAK5_9EURY</name>
<evidence type="ECO:0000313" key="3">
    <source>
        <dbReference type="Proteomes" id="UP001596395"/>
    </source>
</evidence>
<dbReference type="EMBL" id="JBHSXN010000001">
    <property type="protein sequence ID" value="MFC6951538.1"/>
    <property type="molecule type" value="Genomic_DNA"/>
</dbReference>
<sequence length="43" mass="4228">MTRTTGESSTPFDGVDAGTDLAATTRSVGPTTGELPAVAGVMT</sequence>
<dbReference type="Proteomes" id="UP001596395">
    <property type="component" value="Unassembled WGS sequence"/>
</dbReference>
<dbReference type="RefSeq" id="WP_336348567.1">
    <property type="nucleotide sequence ID" value="NZ_JAZAQL010000001.1"/>
</dbReference>
<feature type="compositionally biased region" description="Polar residues" evidence="1">
    <location>
        <begin position="1"/>
        <end position="11"/>
    </location>
</feature>
<accession>A0ABD5VAK5</accession>
<dbReference type="AlphaFoldDB" id="A0ABD5VAK5"/>
<proteinExistence type="predicted"/>
<feature type="region of interest" description="Disordered" evidence="1">
    <location>
        <begin position="1"/>
        <end position="43"/>
    </location>
</feature>
<organism evidence="2 3">
    <name type="scientific">Halorubellus litoreus</name>
    <dbReference type="NCBI Taxonomy" id="755308"/>
    <lineage>
        <taxon>Archaea</taxon>
        <taxon>Methanobacteriati</taxon>
        <taxon>Methanobacteriota</taxon>
        <taxon>Stenosarchaea group</taxon>
        <taxon>Halobacteria</taxon>
        <taxon>Halobacteriales</taxon>
        <taxon>Halorubellaceae</taxon>
        <taxon>Halorubellus</taxon>
    </lineage>
</organism>
<evidence type="ECO:0000256" key="1">
    <source>
        <dbReference type="SAM" id="MobiDB-lite"/>
    </source>
</evidence>
<comment type="caution">
    <text evidence="2">The sequence shown here is derived from an EMBL/GenBank/DDBJ whole genome shotgun (WGS) entry which is preliminary data.</text>
</comment>
<protein>
    <submittedName>
        <fullName evidence="2">Uncharacterized protein</fullName>
    </submittedName>
</protein>
<keyword evidence="3" id="KW-1185">Reference proteome</keyword>
<evidence type="ECO:0000313" key="2">
    <source>
        <dbReference type="EMBL" id="MFC6951538.1"/>
    </source>
</evidence>